<dbReference type="EMBL" id="AZLZ01002488">
    <property type="protein sequence ID" value="ETJ15381.1"/>
    <property type="molecule type" value="Genomic_DNA"/>
</dbReference>
<dbReference type="Gene3D" id="2.160.20.20">
    <property type="match status" value="1"/>
</dbReference>
<dbReference type="Gene3D" id="2.40.10.120">
    <property type="match status" value="1"/>
</dbReference>
<evidence type="ECO:0000256" key="1">
    <source>
        <dbReference type="SAM" id="MobiDB-lite"/>
    </source>
</evidence>
<reference evidence="2 3" key="1">
    <citation type="submission" date="2013-12" db="EMBL/GenBank/DDBJ databases">
        <title>A Varibaculum cambriense genome reconstructed from a premature infant gut community with otherwise low bacterial novelty that shifts toward anaerobic metabolism during the third week of life.</title>
        <authorList>
            <person name="Brown C.T."/>
            <person name="Sharon I."/>
            <person name="Thomas B.C."/>
            <person name="Castelle C.J."/>
            <person name="Morowitz M.J."/>
            <person name="Banfield J.F."/>
        </authorList>
    </citation>
    <scope>NUCLEOTIDE SEQUENCE [LARGE SCALE GENOMIC DNA]</scope>
    <source>
        <strain evidence="3">DORA_A_5_14_21</strain>
    </source>
</reference>
<dbReference type="Proteomes" id="UP000018853">
    <property type="component" value="Unassembled WGS sequence"/>
</dbReference>
<name>W1WBQ9_ECOLX</name>
<feature type="compositionally biased region" description="Polar residues" evidence="1">
    <location>
        <begin position="286"/>
        <end position="303"/>
    </location>
</feature>
<keyword evidence="2" id="KW-0378">Hydrolase</keyword>
<gene>
    <name evidence="2" type="ORF">Q609_ECAC02488G0001</name>
</gene>
<keyword evidence="2" id="KW-0645">Protease</keyword>
<evidence type="ECO:0000313" key="2">
    <source>
        <dbReference type="EMBL" id="ETJ15381.1"/>
    </source>
</evidence>
<dbReference type="GO" id="GO:0006508">
    <property type="term" value="P:proteolysis"/>
    <property type="evidence" value="ECO:0007669"/>
    <property type="project" value="UniProtKB-KW"/>
</dbReference>
<dbReference type="AlphaFoldDB" id="W1WBQ9"/>
<feature type="non-terminal residue" evidence="2">
    <location>
        <position position="303"/>
    </location>
</feature>
<sequence>PGTLNVNVAQGNNLKMGDGTVVLNAAKAFNAIYVASGRGTVKLGQADALDKNSDYRGIYFTSRGGTLDLNGFSQSFKKIAATDVGTIITNTSDKTATLSLQNLSRYVYHGNITGNTNIEHSGTQKSADSSLIIDGNIDTHNDISIQNSQLRLQGHATTHAIFREGPRHCYVPGVLCDKDYVADFAKLESEANKKNNSAYKTNNQVASFDQPDWETRHFRFKTLNLENSEFTTARNSVAEGDIVASNSTLKLGGDVPVFIDMYDGINITGNGFGFRQDVREGRSADDGSSSYTGKITLQKGSTL</sequence>
<dbReference type="InterPro" id="IPR011050">
    <property type="entry name" value="Pectin_lyase_fold/virulence"/>
</dbReference>
<dbReference type="SUPFAM" id="SSF51126">
    <property type="entry name" value="Pectin lyase-like"/>
    <property type="match status" value="1"/>
</dbReference>
<dbReference type="InterPro" id="IPR012332">
    <property type="entry name" value="Autotransporter_pectin_lyase_C"/>
</dbReference>
<comment type="caution">
    <text evidence="2">The sequence shown here is derived from an EMBL/GenBank/DDBJ whole genome shotgun (WGS) entry which is preliminary data.</text>
</comment>
<protein>
    <submittedName>
        <fullName evidence="2">Serine protease EspC EPEC-secreted proteinC</fullName>
    </submittedName>
</protein>
<evidence type="ECO:0000313" key="3">
    <source>
        <dbReference type="Proteomes" id="UP000018853"/>
    </source>
</evidence>
<feature type="non-terminal residue" evidence="2">
    <location>
        <position position="1"/>
    </location>
</feature>
<organism evidence="2 3">
    <name type="scientific">Escherichia coli DORA_A_5_14_21</name>
    <dbReference type="NCBI Taxonomy" id="1403943"/>
    <lineage>
        <taxon>Bacteria</taxon>
        <taxon>Pseudomonadati</taxon>
        <taxon>Pseudomonadota</taxon>
        <taxon>Gammaproteobacteria</taxon>
        <taxon>Enterobacterales</taxon>
        <taxon>Enterobacteriaceae</taxon>
        <taxon>Escherichia</taxon>
    </lineage>
</organism>
<dbReference type="GO" id="GO:0008233">
    <property type="term" value="F:peptidase activity"/>
    <property type="evidence" value="ECO:0007669"/>
    <property type="project" value="UniProtKB-KW"/>
</dbReference>
<feature type="region of interest" description="Disordered" evidence="1">
    <location>
        <begin position="278"/>
        <end position="303"/>
    </location>
</feature>
<proteinExistence type="predicted"/>
<accession>W1WBQ9</accession>